<dbReference type="GO" id="GO:0030158">
    <property type="term" value="F:protein xylosyltransferase activity"/>
    <property type="evidence" value="ECO:0007669"/>
    <property type="project" value="InterPro"/>
</dbReference>
<dbReference type="GO" id="GO:0046872">
    <property type="term" value="F:metal ion binding"/>
    <property type="evidence" value="ECO:0007669"/>
    <property type="project" value="UniProtKB-KW"/>
</dbReference>
<dbReference type="GO" id="GO:0050650">
    <property type="term" value="P:chondroitin sulfate proteoglycan biosynthetic process"/>
    <property type="evidence" value="ECO:0007669"/>
    <property type="project" value="TreeGrafter"/>
</dbReference>
<keyword evidence="6" id="KW-0479">Metal-binding</keyword>
<dbReference type="GO" id="GO:0016020">
    <property type="term" value="C:membrane"/>
    <property type="evidence" value="ECO:0007669"/>
    <property type="project" value="InterPro"/>
</dbReference>
<reference evidence="15 16" key="1">
    <citation type="submission" date="2018-07" db="EMBL/GenBank/DDBJ databases">
        <title>Genome analysis of Larkinella rosea.</title>
        <authorList>
            <person name="Zhou Z."/>
            <person name="Wang G."/>
        </authorList>
    </citation>
    <scope>NUCLEOTIDE SEQUENCE [LARGE SCALE GENOMIC DNA]</scope>
    <source>
        <strain evidence="16">zzj9</strain>
    </source>
</reference>
<dbReference type="InterPro" id="IPR003406">
    <property type="entry name" value="Glyco_trans_14"/>
</dbReference>
<keyword evidence="13" id="KW-0325">Glycoprotein</keyword>
<dbReference type="Proteomes" id="UP000253383">
    <property type="component" value="Unassembled WGS sequence"/>
</dbReference>
<evidence type="ECO:0000256" key="12">
    <source>
        <dbReference type="ARBA" id="ARBA00023157"/>
    </source>
</evidence>
<evidence type="ECO:0000256" key="10">
    <source>
        <dbReference type="ARBA" id="ARBA00023034"/>
    </source>
</evidence>
<keyword evidence="11" id="KW-0472">Membrane</keyword>
<dbReference type="Pfam" id="PF02485">
    <property type="entry name" value="Branch"/>
    <property type="match status" value="1"/>
</dbReference>
<evidence type="ECO:0000256" key="13">
    <source>
        <dbReference type="ARBA" id="ARBA00023180"/>
    </source>
</evidence>
<dbReference type="EMBL" id="QOWE01000007">
    <property type="protein sequence ID" value="RCR69841.1"/>
    <property type="molecule type" value="Genomic_DNA"/>
</dbReference>
<proteinExistence type="predicted"/>
<dbReference type="OrthoDB" id="7943907at2"/>
<evidence type="ECO:0000256" key="5">
    <source>
        <dbReference type="ARBA" id="ARBA00022692"/>
    </source>
</evidence>
<keyword evidence="8" id="KW-0735">Signal-anchor</keyword>
<keyword evidence="12" id="KW-1015">Disulfide bond</keyword>
<evidence type="ECO:0000256" key="1">
    <source>
        <dbReference type="ARBA" id="ARBA00004323"/>
    </source>
</evidence>
<evidence type="ECO:0000256" key="11">
    <source>
        <dbReference type="ARBA" id="ARBA00023136"/>
    </source>
</evidence>
<dbReference type="AlphaFoldDB" id="A0A368JUH5"/>
<keyword evidence="10" id="KW-0333">Golgi apparatus</keyword>
<dbReference type="PANTHER" id="PTHR46025:SF3">
    <property type="entry name" value="XYLOSYLTRANSFERASE OXT"/>
    <property type="match status" value="1"/>
</dbReference>
<keyword evidence="7" id="KW-0256">Endoplasmic reticulum</keyword>
<keyword evidence="3" id="KW-0328">Glycosyltransferase</keyword>
<keyword evidence="9" id="KW-1133">Transmembrane helix</keyword>
<evidence type="ECO:0000256" key="4">
    <source>
        <dbReference type="ARBA" id="ARBA00022679"/>
    </source>
</evidence>
<evidence type="ECO:0000313" key="16">
    <source>
        <dbReference type="Proteomes" id="UP000253383"/>
    </source>
</evidence>
<evidence type="ECO:0000256" key="9">
    <source>
        <dbReference type="ARBA" id="ARBA00022989"/>
    </source>
</evidence>
<evidence type="ECO:0000256" key="2">
    <source>
        <dbReference type="ARBA" id="ARBA00004648"/>
    </source>
</evidence>
<evidence type="ECO:0000313" key="15">
    <source>
        <dbReference type="EMBL" id="RCR69841.1"/>
    </source>
</evidence>
<evidence type="ECO:0000256" key="3">
    <source>
        <dbReference type="ARBA" id="ARBA00022676"/>
    </source>
</evidence>
<dbReference type="GO" id="GO:0015012">
    <property type="term" value="P:heparan sulfate proteoglycan biosynthetic process"/>
    <property type="evidence" value="ECO:0007669"/>
    <property type="project" value="TreeGrafter"/>
</dbReference>
<evidence type="ECO:0000256" key="6">
    <source>
        <dbReference type="ARBA" id="ARBA00022723"/>
    </source>
</evidence>
<protein>
    <recommendedName>
        <fullName evidence="14">Peptide O-xylosyltransferase</fullName>
    </recommendedName>
</protein>
<gene>
    <name evidence="15" type="ORF">DUE52_10710</name>
</gene>
<dbReference type="PANTHER" id="PTHR46025">
    <property type="entry name" value="XYLOSYLTRANSFERASE OXT"/>
    <property type="match status" value="1"/>
</dbReference>
<accession>A0A368JUH5</accession>
<comment type="subcellular location">
    <subcellularLocation>
        <location evidence="2">Endoplasmic reticulum membrane</location>
        <topology evidence="2">Single-pass type II membrane protein</topology>
    </subcellularLocation>
    <subcellularLocation>
        <location evidence="1">Golgi apparatus membrane</location>
        <topology evidence="1">Single-pass type II membrane protein</topology>
    </subcellularLocation>
</comment>
<comment type="caution">
    <text evidence="15">The sequence shown here is derived from an EMBL/GenBank/DDBJ whole genome shotgun (WGS) entry which is preliminary data.</text>
</comment>
<evidence type="ECO:0000256" key="8">
    <source>
        <dbReference type="ARBA" id="ARBA00022968"/>
    </source>
</evidence>
<evidence type="ECO:0000256" key="7">
    <source>
        <dbReference type="ARBA" id="ARBA00022824"/>
    </source>
</evidence>
<evidence type="ECO:0000256" key="14">
    <source>
        <dbReference type="ARBA" id="ARBA00042865"/>
    </source>
</evidence>
<keyword evidence="5" id="KW-0812">Transmembrane</keyword>
<organism evidence="15 16">
    <name type="scientific">Larkinella punicea</name>
    <dbReference type="NCBI Taxonomy" id="2315727"/>
    <lineage>
        <taxon>Bacteria</taxon>
        <taxon>Pseudomonadati</taxon>
        <taxon>Bacteroidota</taxon>
        <taxon>Cytophagia</taxon>
        <taxon>Cytophagales</taxon>
        <taxon>Spirosomataceae</taxon>
        <taxon>Larkinella</taxon>
    </lineage>
</organism>
<keyword evidence="4 15" id="KW-0808">Transferase</keyword>
<dbReference type="InterPro" id="IPR043538">
    <property type="entry name" value="XYLT"/>
</dbReference>
<keyword evidence="16" id="KW-1185">Reference proteome</keyword>
<name>A0A368JUH5_9BACT</name>
<sequence>MKLAHLILAHGQPEQLSRLIQSLQHPNADFYIHIDEKTDLTPFLKMRKNLNVFFIRKREKVFWGAYSIVQATLNGFEQIVASGIPYAYINLLSGQDYPLRPPGFIHDFLKENAGTQFMEFLSVDYEWHEALPRVKKYHLINYSFSGKYAVEKLLNAVLPNRKAPENLTFVGRSQWFTITLGAVRYILLYLREHPQVVRFFKMTWGADELIFQTILYNSAFKPAMRNENLRYIDWSEGNASPKTLTIADETALRNSGKLFARKFNSTTEPEIMDILDASFLKS</sequence>